<evidence type="ECO:0000256" key="4">
    <source>
        <dbReference type="SAM" id="Coils"/>
    </source>
</evidence>
<evidence type="ECO:0000256" key="3">
    <source>
        <dbReference type="ARBA" id="ARBA00023065"/>
    </source>
</evidence>
<comment type="similarity">
    <text evidence="1">Belongs to the V-ATPase D subunit family.</text>
</comment>
<evidence type="ECO:0000256" key="1">
    <source>
        <dbReference type="ARBA" id="ARBA00005850"/>
    </source>
</evidence>
<dbReference type="NCBIfam" id="NF002565">
    <property type="entry name" value="PRK02195.1"/>
    <property type="match status" value="1"/>
</dbReference>
<dbReference type="GO" id="GO:0046961">
    <property type="term" value="F:proton-transporting ATPase activity, rotational mechanism"/>
    <property type="evidence" value="ECO:0007669"/>
    <property type="project" value="InterPro"/>
</dbReference>
<dbReference type="NCBIfam" id="TIGR00309">
    <property type="entry name" value="V_ATPase_subD"/>
    <property type="match status" value="1"/>
</dbReference>
<dbReference type="Pfam" id="PF01813">
    <property type="entry name" value="ATP-synt_D"/>
    <property type="match status" value="1"/>
</dbReference>
<evidence type="ECO:0000256" key="2">
    <source>
        <dbReference type="ARBA" id="ARBA00022448"/>
    </source>
</evidence>
<comment type="caution">
    <text evidence="5">The sequence shown here is derived from an EMBL/GenBank/DDBJ whole genome shotgun (WGS) entry which is preliminary data.</text>
</comment>
<evidence type="ECO:0000313" key="6">
    <source>
        <dbReference type="Proteomes" id="UP000231292"/>
    </source>
</evidence>
<name>A0A2G9YHJ8_9BACT</name>
<dbReference type="AlphaFoldDB" id="A0A2G9YHJ8"/>
<evidence type="ECO:0000313" key="5">
    <source>
        <dbReference type="EMBL" id="PIP18717.1"/>
    </source>
</evidence>
<dbReference type="Proteomes" id="UP000231292">
    <property type="component" value="Unassembled WGS sequence"/>
</dbReference>
<organism evidence="5 6">
    <name type="scientific">Candidatus Sherwoodlollariibacterium unditelluris</name>
    <dbReference type="NCBI Taxonomy" id="1974757"/>
    <lineage>
        <taxon>Bacteria</taxon>
        <taxon>Pseudomonadati</taxon>
        <taxon>Candidatus Omnitrophota</taxon>
        <taxon>Candidatus Sherwoodlollariibacterium</taxon>
    </lineage>
</organism>
<accession>A0A2G9YHJ8</accession>
<keyword evidence="4" id="KW-0175">Coiled coil</keyword>
<dbReference type="Gene3D" id="1.10.287.3240">
    <property type="match status" value="1"/>
</dbReference>
<dbReference type="InterPro" id="IPR002699">
    <property type="entry name" value="V_ATPase_D"/>
</dbReference>
<keyword evidence="2" id="KW-0813">Transport</keyword>
<protein>
    <submittedName>
        <fullName evidence="5">V-type ATP synthase subunit D</fullName>
    </submittedName>
</protein>
<dbReference type="EMBL" id="PCRK01000172">
    <property type="protein sequence ID" value="PIP18717.1"/>
    <property type="molecule type" value="Genomic_DNA"/>
</dbReference>
<proteinExistence type="inferred from homology"/>
<reference evidence="5 6" key="1">
    <citation type="submission" date="2017-09" db="EMBL/GenBank/DDBJ databases">
        <title>Depth-based differentiation of microbial function through sediment-hosted aquifers and enrichment of novel symbionts in the deep terrestrial subsurface.</title>
        <authorList>
            <person name="Probst A.J."/>
            <person name="Ladd B."/>
            <person name="Jarett J.K."/>
            <person name="Geller-Mcgrath D.E."/>
            <person name="Sieber C.M."/>
            <person name="Emerson J.B."/>
            <person name="Anantharaman K."/>
            <person name="Thomas B.C."/>
            <person name="Malmstrom R."/>
            <person name="Stieglmeier M."/>
            <person name="Klingl A."/>
            <person name="Woyke T."/>
            <person name="Ryan C.M."/>
            <person name="Banfield J.F."/>
        </authorList>
    </citation>
    <scope>NUCLEOTIDE SEQUENCE [LARGE SCALE GENOMIC DNA]</scope>
    <source>
        <strain evidence="5">CG23_combo_of_CG06-09_8_20_14_all_41_10</strain>
    </source>
</reference>
<feature type="coiled-coil region" evidence="4">
    <location>
        <begin position="18"/>
        <end position="50"/>
    </location>
</feature>
<sequence length="205" mass="23697">MPRIKLTKGEFKKQRDALKQYERYLPTLQLKKQQLQLEILRQLNIFAEKKHSQDQERKLIISWIGLLEDPVISIKPYLIINKITTGLKNIAGVDIPIYENIEFPPAEYDLFMAPLWVDAAIDALRAYVSVEAQLSVIERGLALLKYELRITTQRVNLFEKVKIPEAKENIRLIKIYIGDQLSNAVGRCKIAKRKIEELELEGVGV</sequence>
<gene>
    <name evidence="5" type="ORF">COX41_06665</name>
</gene>
<keyword evidence="3" id="KW-0406">Ion transport</keyword>